<evidence type="ECO:0000256" key="1">
    <source>
        <dbReference type="ARBA" id="ARBA00007572"/>
    </source>
</evidence>
<dbReference type="Pfam" id="PF01068">
    <property type="entry name" value="DNA_ligase_A_M"/>
    <property type="match status" value="1"/>
</dbReference>
<dbReference type="CDD" id="cd07905">
    <property type="entry name" value="Adenylation_DNA_ligase_LigC"/>
    <property type="match status" value="1"/>
</dbReference>
<comment type="caution">
    <text evidence="5">The sequence shown here is derived from an EMBL/GenBank/DDBJ whole genome shotgun (WGS) entry which is preliminary data.</text>
</comment>
<evidence type="ECO:0000313" key="5">
    <source>
        <dbReference type="EMBL" id="GAA3827698.1"/>
    </source>
</evidence>
<dbReference type="EMBL" id="BAAAZR010000021">
    <property type="protein sequence ID" value="GAA3827698.1"/>
    <property type="molecule type" value="Genomic_DNA"/>
</dbReference>
<dbReference type="PANTHER" id="PTHR45674">
    <property type="entry name" value="DNA LIGASE 1/3 FAMILY MEMBER"/>
    <property type="match status" value="1"/>
</dbReference>
<comment type="catalytic activity">
    <reaction evidence="3">
        <text>ATP + (deoxyribonucleotide)n-3'-hydroxyl + 5'-phospho-(deoxyribonucleotide)m = (deoxyribonucleotide)n+m + AMP + diphosphate.</text>
        <dbReference type="EC" id="6.5.1.1"/>
    </reaction>
</comment>
<dbReference type="PANTHER" id="PTHR45674:SF4">
    <property type="entry name" value="DNA LIGASE 1"/>
    <property type="match status" value="1"/>
</dbReference>
<dbReference type="Gene3D" id="3.30.470.30">
    <property type="entry name" value="DNA ligase/mRNA capping enzyme"/>
    <property type="match status" value="1"/>
</dbReference>
<sequence>MHVRGVVEPMLARVVDHLPRGPAGRYFYEPKWDGFRTIAVVDDNGEVYLRSRRGAHFNHIFPEVVQAVQEYLPPATVVDGEIVRWAPEGRLDFAAVQRRSIAGRRSAELARTEPCHYIVFDVLEAWGKELRSAPLRVRRQALEELFTPVPPAATLTLSMLTTDVDEAFTWFRILTAAGVEGVMIKPAGEPYRPGARGWMKYKARTTTEAIVGGVTGTLSRPVTLVLGRYTAGGHLRVAGRSTPLRSHAAEQLAPLLTPAGHEHPWPDRLPSGWVGLHGKHEAVDYIRVRPDLVVEIEVDVAAEHGRWRHPVRYLRPRPDLPVNDVPLGLDLDGG</sequence>
<dbReference type="SUPFAM" id="SSF56091">
    <property type="entry name" value="DNA ligase/mRNA capping enzyme, catalytic domain"/>
    <property type="match status" value="1"/>
</dbReference>
<dbReference type="Proteomes" id="UP001500888">
    <property type="component" value="Unassembled WGS sequence"/>
</dbReference>
<reference evidence="6" key="1">
    <citation type="journal article" date="2019" name="Int. J. Syst. Evol. Microbiol.">
        <title>The Global Catalogue of Microorganisms (GCM) 10K type strain sequencing project: providing services to taxonomists for standard genome sequencing and annotation.</title>
        <authorList>
            <consortium name="The Broad Institute Genomics Platform"/>
            <consortium name="The Broad Institute Genome Sequencing Center for Infectious Disease"/>
            <person name="Wu L."/>
            <person name="Ma J."/>
        </authorList>
    </citation>
    <scope>NUCLEOTIDE SEQUENCE [LARGE SCALE GENOMIC DNA]</scope>
    <source>
        <strain evidence="6">JCM 16908</strain>
    </source>
</reference>
<dbReference type="InterPro" id="IPR044117">
    <property type="entry name" value="OBF_LigC-like"/>
</dbReference>
<comment type="similarity">
    <text evidence="1">Belongs to the ATP-dependent DNA ligase family.</text>
</comment>
<dbReference type="InterPro" id="IPR012310">
    <property type="entry name" value="DNA_ligase_ATP-dep_cent"/>
</dbReference>
<evidence type="ECO:0000256" key="3">
    <source>
        <dbReference type="ARBA" id="ARBA00034003"/>
    </source>
</evidence>
<evidence type="ECO:0000313" key="6">
    <source>
        <dbReference type="Proteomes" id="UP001500888"/>
    </source>
</evidence>
<evidence type="ECO:0000256" key="2">
    <source>
        <dbReference type="ARBA" id="ARBA00022598"/>
    </source>
</evidence>
<organism evidence="5 6">
    <name type="scientific">Sphaerisporangium flaviroseum</name>
    <dbReference type="NCBI Taxonomy" id="509199"/>
    <lineage>
        <taxon>Bacteria</taxon>
        <taxon>Bacillati</taxon>
        <taxon>Actinomycetota</taxon>
        <taxon>Actinomycetes</taxon>
        <taxon>Streptosporangiales</taxon>
        <taxon>Streptosporangiaceae</taxon>
        <taxon>Sphaerisporangium</taxon>
    </lineage>
</organism>
<dbReference type="GO" id="GO:0016874">
    <property type="term" value="F:ligase activity"/>
    <property type="evidence" value="ECO:0007669"/>
    <property type="project" value="UniProtKB-KW"/>
</dbReference>
<dbReference type="InterPro" id="IPR044119">
    <property type="entry name" value="Adenylation_LigC-like"/>
</dbReference>
<gene>
    <name evidence="5" type="ORF">GCM10022226_55730</name>
</gene>
<name>A0ABP7IVY5_9ACTN</name>
<dbReference type="PROSITE" id="PS50160">
    <property type="entry name" value="DNA_LIGASE_A3"/>
    <property type="match status" value="1"/>
</dbReference>
<proteinExistence type="inferred from homology"/>
<evidence type="ECO:0000259" key="4">
    <source>
        <dbReference type="PROSITE" id="PS50160"/>
    </source>
</evidence>
<dbReference type="Gene3D" id="2.40.50.140">
    <property type="entry name" value="Nucleic acid-binding proteins"/>
    <property type="match status" value="1"/>
</dbReference>
<feature type="domain" description="ATP-dependent DNA ligase family profile" evidence="4">
    <location>
        <begin position="117"/>
        <end position="233"/>
    </location>
</feature>
<keyword evidence="6" id="KW-1185">Reference proteome</keyword>
<keyword evidence="2 5" id="KW-0436">Ligase</keyword>
<accession>A0ABP7IVY5</accession>
<protein>
    <submittedName>
        <fullName evidence="5">ATP-dependent DNA ligase</fullName>
    </submittedName>
</protein>
<dbReference type="CDD" id="cd07970">
    <property type="entry name" value="OBF_DNA_ligase_LigC"/>
    <property type="match status" value="1"/>
</dbReference>
<dbReference type="InterPro" id="IPR050191">
    <property type="entry name" value="ATP-dep_DNA_ligase"/>
</dbReference>
<dbReference type="InterPro" id="IPR012340">
    <property type="entry name" value="NA-bd_OB-fold"/>
</dbReference>